<keyword evidence="4 5" id="KW-0456">Lyase</keyword>
<dbReference type="PANTHER" id="PTHR43727">
    <property type="entry name" value="DIAMINOPIMELATE DECARBOXYLASE"/>
    <property type="match status" value="1"/>
</dbReference>
<dbReference type="AlphaFoldDB" id="A0A2M6NZX2"/>
<feature type="binding site" evidence="5">
    <location>
        <position position="268"/>
    </location>
    <ligand>
        <name>substrate</name>
    </ligand>
</feature>
<dbReference type="InterPro" id="IPR000183">
    <property type="entry name" value="Orn/DAP/Arg_de-COase"/>
</dbReference>
<organism evidence="10 11">
    <name type="scientific">Candidatus Magasanikbacteria bacterium CG10_big_fil_rev_8_21_14_0_10_38_6</name>
    <dbReference type="NCBI Taxonomy" id="1974647"/>
    <lineage>
        <taxon>Bacteria</taxon>
        <taxon>Candidatus Magasanikiibacteriota</taxon>
    </lineage>
</organism>
<evidence type="ECO:0000313" key="10">
    <source>
        <dbReference type="EMBL" id="PIR77025.1"/>
    </source>
</evidence>
<dbReference type="InterPro" id="IPR022653">
    <property type="entry name" value="De-COase2_pyr-phos_BS"/>
</dbReference>
<sequence>MSNEFFIGSDDVLDIVREYGTPLYLYDLAIIRERIRELQEDIGQYEKTEFLYAIKANYNPHIVKHIIALGLGIDAVSLQEVWIGLACGASVEQLLFTGNNMTDEEMHAVHELGVLLNIGSLSRLEKYGKAYPRSRVCVRFNPNIGIASHETNITGGPDSKFGISFQEVDRVIAIAKKYDLQVVGVHQHIGSGWLRIREPLLALDVILDIAQQFDDLDFVDVGGGFGVPYRPDEKRLDMRVLGKNIAERFSDFCKQYGKELTLRFEPGRYVVAESGSLLTTVNTIKQTIRRKTVVGTDTGMNHLVRTAMYGSYHPIENMSNSDGVLHEYDVTGNICECADFFARDRELREIREGDILRIGIAGAYGFSMASNYQFRPLPAEVLVDGNDVLLIRKRQTFDDLWRVSDV</sequence>
<comment type="subunit">
    <text evidence="5">Homodimer.</text>
</comment>
<dbReference type="GO" id="GO:0008836">
    <property type="term" value="F:diaminopimelate decarboxylase activity"/>
    <property type="evidence" value="ECO:0007669"/>
    <property type="project" value="UniProtKB-UniRule"/>
</dbReference>
<dbReference type="InterPro" id="IPR009006">
    <property type="entry name" value="Ala_racemase/Decarboxylase_C"/>
</dbReference>
<accession>A0A2M6NZX2</accession>
<dbReference type="UniPathway" id="UPA00034">
    <property type="reaction ID" value="UER00027"/>
</dbReference>
<comment type="cofactor">
    <cofactor evidence="1 5 7 8">
        <name>pyridoxal 5'-phosphate</name>
        <dbReference type="ChEBI" id="CHEBI:597326"/>
    </cofactor>
</comment>
<dbReference type="SUPFAM" id="SSF50621">
    <property type="entry name" value="Alanine racemase C-terminal domain-like"/>
    <property type="match status" value="1"/>
</dbReference>
<dbReference type="GO" id="GO:0009089">
    <property type="term" value="P:lysine biosynthetic process via diaminopimelate"/>
    <property type="evidence" value="ECO:0007669"/>
    <property type="project" value="UniProtKB-UniRule"/>
</dbReference>
<protein>
    <recommendedName>
        <fullName evidence="5 6">Diaminopimelate decarboxylase</fullName>
        <shortName evidence="5">DAP decarboxylase</shortName>
        <shortName evidence="5">DAPDC</shortName>
        <ecNumber evidence="5 6">4.1.1.20</ecNumber>
    </recommendedName>
</protein>
<dbReference type="InterPro" id="IPR029066">
    <property type="entry name" value="PLP-binding_barrel"/>
</dbReference>
<dbReference type="PROSITE" id="PS00878">
    <property type="entry name" value="ODR_DC_2_1"/>
    <property type="match status" value="1"/>
</dbReference>
<feature type="binding site" evidence="5">
    <location>
        <position position="309"/>
    </location>
    <ligand>
        <name>substrate</name>
    </ligand>
</feature>
<feature type="active site" description="Proton donor" evidence="7">
    <location>
        <position position="335"/>
    </location>
</feature>
<gene>
    <name evidence="5 10" type="primary">lysA</name>
    <name evidence="10" type="ORF">COU30_04680</name>
</gene>
<evidence type="ECO:0000256" key="1">
    <source>
        <dbReference type="ARBA" id="ARBA00001933"/>
    </source>
</evidence>
<feature type="binding site" evidence="5">
    <location>
        <position position="305"/>
    </location>
    <ligand>
        <name>substrate</name>
    </ligand>
</feature>
<comment type="caution">
    <text evidence="10">The sequence shown here is derived from an EMBL/GenBank/DDBJ whole genome shotgun (WGS) entry which is preliminary data.</text>
</comment>
<dbReference type="Gene3D" id="3.20.20.10">
    <property type="entry name" value="Alanine racemase"/>
    <property type="match status" value="1"/>
</dbReference>
<comment type="catalytic activity">
    <reaction evidence="5 8">
        <text>meso-2,6-diaminopimelate + H(+) = L-lysine + CO2</text>
        <dbReference type="Rhea" id="RHEA:15101"/>
        <dbReference type="ChEBI" id="CHEBI:15378"/>
        <dbReference type="ChEBI" id="CHEBI:16526"/>
        <dbReference type="ChEBI" id="CHEBI:32551"/>
        <dbReference type="ChEBI" id="CHEBI:57791"/>
        <dbReference type="EC" id="4.1.1.20"/>
    </reaction>
</comment>
<feature type="binding site" evidence="5">
    <location>
        <position position="336"/>
    </location>
    <ligand>
        <name>substrate</name>
    </ligand>
</feature>
<evidence type="ECO:0000256" key="2">
    <source>
        <dbReference type="ARBA" id="ARBA00022793"/>
    </source>
</evidence>
<proteinExistence type="inferred from homology"/>
<dbReference type="PANTHER" id="PTHR43727:SF2">
    <property type="entry name" value="GROUP IV DECARBOXYLASE"/>
    <property type="match status" value="1"/>
</dbReference>
<comment type="function">
    <text evidence="5">Specifically catalyzes the decarboxylation of meso-diaminopimelate (meso-DAP) to L-lysine.</text>
</comment>
<dbReference type="InterPro" id="IPR022644">
    <property type="entry name" value="De-COase2_N"/>
</dbReference>
<feature type="binding site" evidence="5">
    <location>
        <position position="364"/>
    </location>
    <ligand>
        <name>substrate</name>
    </ligand>
</feature>
<comment type="pathway">
    <text evidence="5 8">Amino-acid biosynthesis; L-lysine biosynthesis via DAP pathway; L-lysine from DL-2,6-diaminopimelate: step 1/1.</text>
</comment>
<feature type="binding site" evidence="5">
    <location>
        <position position="364"/>
    </location>
    <ligand>
        <name>pyridoxal 5'-phosphate</name>
        <dbReference type="ChEBI" id="CHEBI:597326"/>
    </ligand>
</feature>
<evidence type="ECO:0000256" key="5">
    <source>
        <dbReference type="HAMAP-Rule" id="MF_02120"/>
    </source>
</evidence>
<feature type="binding site" evidence="5">
    <location>
        <position position="224"/>
    </location>
    <ligand>
        <name>pyridoxal 5'-phosphate</name>
        <dbReference type="ChEBI" id="CHEBI:597326"/>
    </ligand>
</feature>
<keyword evidence="3 5" id="KW-0663">Pyridoxal phosphate</keyword>
<evidence type="ECO:0000256" key="4">
    <source>
        <dbReference type="ARBA" id="ARBA00023239"/>
    </source>
</evidence>
<evidence type="ECO:0000313" key="11">
    <source>
        <dbReference type="Proteomes" id="UP000228528"/>
    </source>
</evidence>
<name>A0A2M6NZX2_9BACT</name>
<evidence type="ECO:0000256" key="3">
    <source>
        <dbReference type="ARBA" id="ARBA00022898"/>
    </source>
</evidence>
<evidence type="ECO:0000259" key="9">
    <source>
        <dbReference type="Pfam" id="PF02784"/>
    </source>
</evidence>
<evidence type="ECO:0000256" key="6">
    <source>
        <dbReference type="NCBIfam" id="TIGR01048"/>
    </source>
</evidence>
<evidence type="ECO:0000256" key="7">
    <source>
        <dbReference type="PIRSR" id="PIRSR600183-50"/>
    </source>
</evidence>
<dbReference type="EMBL" id="PFBW01000198">
    <property type="protein sequence ID" value="PIR77025.1"/>
    <property type="molecule type" value="Genomic_DNA"/>
</dbReference>
<dbReference type="FunFam" id="3.20.20.10:FF:000003">
    <property type="entry name" value="Diaminopimelate decarboxylase"/>
    <property type="match status" value="1"/>
</dbReference>
<dbReference type="Gene3D" id="2.40.37.10">
    <property type="entry name" value="Lyase, Ornithine Decarboxylase, Chain A, domain 1"/>
    <property type="match status" value="1"/>
</dbReference>
<dbReference type="PRINTS" id="PR01181">
    <property type="entry name" value="DAPDCRBXLASE"/>
</dbReference>
<dbReference type="NCBIfam" id="TIGR01048">
    <property type="entry name" value="lysA"/>
    <property type="match status" value="1"/>
</dbReference>
<keyword evidence="2 5" id="KW-0210">Decarboxylase</keyword>
<dbReference type="HAMAP" id="MF_02120">
    <property type="entry name" value="LysA"/>
    <property type="match status" value="1"/>
</dbReference>
<dbReference type="Proteomes" id="UP000228528">
    <property type="component" value="Unassembled WGS sequence"/>
</dbReference>
<keyword evidence="5" id="KW-0028">Amino-acid biosynthesis</keyword>
<dbReference type="PRINTS" id="PR01179">
    <property type="entry name" value="ODADCRBXLASE"/>
</dbReference>
<feature type="binding site" evidence="5">
    <location>
        <begin position="265"/>
        <end position="268"/>
    </location>
    <ligand>
        <name>pyridoxal 5'-phosphate</name>
        <dbReference type="ChEBI" id="CHEBI:597326"/>
    </ligand>
</feature>
<feature type="modified residue" description="N6-(pyridoxal phosphate)lysine" evidence="5 7">
    <location>
        <position position="55"/>
    </location>
</feature>
<dbReference type="EC" id="4.1.1.20" evidence="5 6"/>
<dbReference type="InterPro" id="IPR002986">
    <property type="entry name" value="DAP_deCOOHase_LysA"/>
</dbReference>
<keyword evidence="5 8" id="KW-0457">Lysine biosynthesis</keyword>
<dbReference type="Pfam" id="PF02784">
    <property type="entry name" value="Orn_Arg_deC_N"/>
    <property type="match status" value="1"/>
</dbReference>
<evidence type="ECO:0000256" key="8">
    <source>
        <dbReference type="RuleBase" id="RU003738"/>
    </source>
</evidence>
<comment type="similarity">
    <text evidence="5">Belongs to the Orn/Lys/Arg decarboxylase class-II family. LysA subfamily.</text>
</comment>
<dbReference type="CDD" id="cd06828">
    <property type="entry name" value="PLPDE_III_DapDC"/>
    <property type="match status" value="1"/>
</dbReference>
<feature type="domain" description="Orn/DAP/Arg decarboxylase 2 N-terminal" evidence="9">
    <location>
        <begin position="30"/>
        <end position="272"/>
    </location>
</feature>
<reference evidence="11" key="1">
    <citation type="submission" date="2017-09" db="EMBL/GenBank/DDBJ databases">
        <title>Depth-based differentiation of microbial function through sediment-hosted aquifers and enrichment of novel symbionts in the deep terrestrial subsurface.</title>
        <authorList>
            <person name="Probst A.J."/>
            <person name="Ladd B."/>
            <person name="Jarett J.K."/>
            <person name="Geller-Mcgrath D.E."/>
            <person name="Sieber C.M.K."/>
            <person name="Emerson J.B."/>
            <person name="Anantharaman K."/>
            <person name="Thomas B.C."/>
            <person name="Malmstrom R."/>
            <person name="Stieglmeier M."/>
            <person name="Klingl A."/>
            <person name="Woyke T."/>
            <person name="Ryan C.M."/>
            <person name="Banfield J.F."/>
        </authorList>
    </citation>
    <scope>NUCLEOTIDE SEQUENCE [LARGE SCALE GENOMIC DNA]</scope>
</reference>
<dbReference type="SUPFAM" id="SSF51419">
    <property type="entry name" value="PLP-binding barrel"/>
    <property type="match status" value="1"/>
</dbReference>
<dbReference type="GO" id="GO:0030170">
    <property type="term" value="F:pyridoxal phosphate binding"/>
    <property type="evidence" value="ECO:0007669"/>
    <property type="project" value="UniProtKB-UniRule"/>
</dbReference>